<gene>
    <name evidence="1" type="ORF">PLEPLA_LOCUS31147</name>
</gene>
<reference evidence="1" key="1">
    <citation type="submission" date="2020-03" db="EMBL/GenBank/DDBJ databases">
        <authorList>
            <person name="Weist P."/>
        </authorList>
    </citation>
    <scope>NUCLEOTIDE SEQUENCE</scope>
</reference>
<proteinExistence type="predicted"/>
<sequence length="145" mass="16618">MEPVREKPRVPAVRPADIPPQLYGHEGCCMYREHVTHFRDELHNRASLSDLHCQRTQILLLTLETPSSRSTIEQVLFLAFETTWCEQGNQRTSTLHCASGISLEETPRHQPATRSYGKCAIYRPYMKHSSDNPHLGLQLSSIKLH</sequence>
<evidence type="ECO:0000313" key="2">
    <source>
        <dbReference type="Proteomes" id="UP001153269"/>
    </source>
</evidence>
<dbReference type="EMBL" id="CADEAL010003101">
    <property type="protein sequence ID" value="CAB1443431.1"/>
    <property type="molecule type" value="Genomic_DNA"/>
</dbReference>
<keyword evidence="2" id="KW-1185">Reference proteome</keyword>
<evidence type="ECO:0000313" key="1">
    <source>
        <dbReference type="EMBL" id="CAB1443431.1"/>
    </source>
</evidence>
<organism evidence="1 2">
    <name type="scientific">Pleuronectes platessa</name>
    <name type="common">European plaice</name>
    <dbReference type="NCBI Taxonomy" id="8262"/>
    <lineage>
        <taxon>Eukaryota</taxon>
        <taxon>Metazoa</taxon>
        <taxon>Chordata</taxon>
        <taxon>Craniata</taxon>
        <taxon>Vertebrata</taxon>
        <taxon>Euteleostomi</taxon>
        <taxon>Actinopterygii</taxon>
        <taxon>Neopterygii</taxon>
        <taxon>Teleostei</taxon>
        <taxon>Neoteleostei</taxon>
        <taxon>Acanthomorphata</taxon>
        <taxon>Carangaria</taxon>
        <taxon>Pleuronectiformes</taxon>
        <taxon>Pleuronectoidei</taxon>
        <taxon>Pleuronectidae</taxon>
        <taxon>Pleuronectes</taxon>
    </lineage>
</organism>
<dbReference type="AlphaFoldDB" id="A0A9N7V3J5"/>
<name>A0A9N7V3J5_PLEPL</name>
<dbReference type="Proteomes" id="UP001153269">
    <property type="component" value="Unassembled WGS sequence"/>
</dbReference>
<comment type="caution">
    <text evidence="1">The sequence shown here is derived from an EMBL/GenBank/DDBJ whole genome shotgun (WGS) entry which is preliminary data.</text>
</comment>
<accession>A0A9N7V3J5</accession>
<protein>
    <submittedName>
        <fullName evidence="1">Uncharacterized protein</fullName>
    </submittedName>
</protein>